<evidence type="ECO:0000313" key="1">
    <source>
        <dbReference type="EMBL" id="EGC03504.1"/>
    </source>
</evidence>
<comment type="caution">
    <text evidence="1">The sequence shown here is derived from an EMBL/GenBank/DDBJ whole genome shotgun (WGS) entry which is preliminary data.</text>
</comment>
<reference evidence="1 2" key="1">
    <citation type="submission" date="2011-02" db="EMBL/GenBank/DDBJ databases">
        <authorList>
            <person name="Nelson K.E."/>
            <person name="Sutton G."/>
            <person name="Torralba M."/>
            <person name="Durkin S."/>
            <person name="Harkins D."/>
            <person name="Montgomery R."/>
            <person name="Ziemer C."/>
            <person name="Klaassens E."/>
            <person name="Ocuiv P."/>
            <person name="Morrison M."/>
        </authorList>
    </citation>
    <scope>NUCLEOTIDE SEQUENCE [LARGE SCALE GENOMIC DNA]</scope>
    <source>
        <strain evidence="1 2">8</strain>
    </source>
</reference>
<dbReference type="EMBL" id="ADKM02000062">
    <property type="protein sequence ID" value="EGC03504.1"/>
    <property type="molecule type" value="Genomic_DNA"/>
</dbReference>
<dbReference type="AlphaFoldDB" id="E9SAY1"/>
<organism evidence="1 2">
    <name type="scientific">Ruminococcus albus 8</name>
    <dbReference type="NCBI Taxonomy" id="246199"/>
    <lineage>
        <taxon>Bacteria</taxon>
        <taxon>Bacillati</taxon>
        <taxon>Bacillota</taxon>
        <taxon>Clostridia</taxon>
        <taxon>Eubacteriales</taxon>
        <taxon>Oscillospiraceae</taxon>
        <taxon>Ruminococcus</taxon>
    </lineage>
</organism>
<accession>E9SAY1</accession>
<sequence length="56" mass="6556">MNRREVVSGGWECQAKNDISKKRLKCAGKFVFKKVALIEEMCYNNRCISNDMRDKL</sequence>
<gene>
    <name evidence="1" type="ORF">CUS_8094</name>
</gene>
<dbReference type="STRING" id="246199.CUS_8094"/>
<keyword evidence="2" id="KW-1185">Reference proteome</keyword>
<evidence type="ECO:0000313" key="2">
    <source>
        <dbReference type="Proteomes" id="UP000004259"/>
    </source>
</evidence>
<protein>
    <submittedName>
        <fullName evidence="1">Conserved domain protein</fullName>
    </submittedName>
</protein>
<proteinExistence type="predicted"/>
<name>E9SAY1_RUMAL</name>
<dbReference type="Proteomes" id="UP000004259">
    <property type="component" value="Unassembled WGS sequence"/>
</dbReference>